<dbReference type="InterPro" id="IPR036249">
    <property type="entry name" value="Thioredoxin-like_sf"/>
</dbReference>
<dbReference type="InterPro" id="IPR014854">
    <property type="entry name" value="Nse4_C"/>
</dbReference>
<comment type="function">
    <text evidence="15">Tissue-specific component of the SMC5-SMC6 complex, a complex involved in repair of DNA double-strand breaks by homologous recombination. The complex may promote sister chromatid homologous recombination by recruiting the SMC1-SMC3 cohesin complex to double-strand breaks. The complex is required for telomere maintenance via recombination and mediates sumoylation of shelterin complex (telosome) components.</text>
</comment>
<dbReference type="GO" id="GO:0005634">
    <property type="term" value="C:nucleus"/>
    <property type="evidence" value="ECO:0007669"/>
    <property type="project" value="UniProtKB-SubCell"/>
</dbReference>
<evidence type="ECO:0000259" key="20">
    <source>
        <dbReference type="Pfam" id="PF15412"/>
    </source>
</evidence>
<dbReference type="GO" id="GO:0006281">
    <property type="term" value="P:DNA repair"/>
    <property type="evidence" value="ECO:0007669"/>
    <property type="project" value="UniProtKB-UniRule"/>
</dbReference>
<keyword evidence="8 17" id="KW-0227">DNA damage</keyword>
<comment type="subcellular location">
    <subcellularLocation>
        <location evidence="3">Chromosome</location>
        <location evidence="3">Telomere</location>
    </subcellularLocation>
    <subcellularLocation>
        <location evidence="2">Cytoplasm</location>
    </subcellularLocation>
    <subcellularLocation>
        <location evidence="1 17">Nucleus</location>
    </subcellularLocation>
</comment>
<evidence type="ECO:0000256" key="7">
    <source>
        <dbReference type="ARBA" id="ARBA00022491"/>
    </source>
</evidence>
<evidence type="ECO:0000256" key="6">
    <source>
        <dbReference type="ARBA" id="ARBA00022490"/>
    </source>
</evidence>
<dbReference type="CDD" id="cd03419">
    <property type="entry name" value="GRX_GRXh_1_2_like"/>
    <property type="match status" value="1"/>
</dbReference>
<dbReference type="InterPro" id="IPR002109">
    <property type="entry name" value="Glutaredoxin"/>
</dbReference>
<feature type="domain" description="Non-structural maintenance of chromosome element 4 C-terminal" evidence="19">
    <location>
        <begin position="450"/>
        <end position="539"/>
    </location>
</feature>
<evidence type="ECO:0000256" key="2">
    <source>
        <dbReference type="ARBA" id="ARBA00004496"/>
    </source>
</evidence>
<dbReference type="PANTHER" id="PTHR16140:SF1">
    <property type="entry name" value="EP300-INTERACTING INHIBITOR OF DIFFERENTIATION 3"/>
    <property type="match status" value="1"/>
</dbReference>
<dbReference type="EMBL" id="KB030754">
    <property type="protein sequence ID" value="ELK10314.1"/>
    <property type="molecule type" value="Genomic_DNA"/>
</dbReference>
<keyword evidence="5" id="KW-0158">Chromosome</keyword>
<evidence type="ECO:0000256" key="13">
    <source>
        <dbReference type="ARBA" id="ARBA00023204"/>
    </source>
</evidence>
<evidence type="ECO:0000256" key="17">
    <source>
        <dbReference type="RuleBase" id="RU365071"/>
    </source>
</evidence>
<evidence type="ECO:0000313" key="21">
    <source>
        <dbReference type="EMBL" id="ELK10314.1"/>
    </source>
</evidence>
<keyword evidence="11" id="KW-0804">Transcription</keyword>
<evidence type="ECO:0000256" key="3">
    <source>
        <dbReference type="ARBA" id="ARBA00004574"/>
    </source>
</evidence>
<evidence type="ECO:0000259" key="18">
    <source>
        <dbReference type="Pfam" id="PF00462"/>
    </source>
</evidence>
<proteinExistence type="inferred from homology"/>
<evidence type="ECO:0000256" key="11">
    <source>
        <dbReference type="ARBA" id="ARBA00023163"/>
    </source>
</evidence>
<dbReference type="Pfam" id="PF08743">
    <property type="entry name" value="Nse4_C"/>
    <property type="match status" value="1"/>
</dbReference>
<dbReference type="PANTHER" id="PTHR16140">
    <property type="entry name" value="NON-STRUCTURAL MAINTENANCE OF CHROMOSOMES ELEMENT 4"/>
    <property type="match status" value="1"/>
</dbReference>
<dbReference type="SUPFAM" id="SSF52833">
    <property type="entry name" value="Thioredoxin-like"/>
    <property type="match status" value="1"/>
</dbReference>
<keyword evidence="10" id="KW-0805">Transcription regulation</keyword>
<accession>L5KF48</accession>
<dbReference type="FunCoup" id="L5KF48">
    <property type="interactions" value="154"/>
</dbReference>
<dbReference type="Proteomes" id="UP000010552">
    <property type="component" value="Unassembled WGS sequence"/>
</dbReference>
<dbReference type="GO" id="GO:0006310">
    <property type="term" value="P:DNA recombination"/>
    <property type="evidence" value="ECO:0007669"/>
    <property type="project" value="UniProtKB-UniRule"/>
</dbReference>
<dbReference type="Gene3D" id="3.40.30.10">
    <property type="entry name" value="Glutaredoxin"/>
    <property type="match status" value="1"/>
</dbReference>
<dbReference type="eggNOG" id="KOG2866">
    <property type="taxonomic scope" value="Eukaryota"/>
</dbReference>
<comment type="function">
    <text evidence="17">Component of the SMC5-SMC6 complex, that promotes sister chromatid alignment after DNA damage and facilitates double-stranded DNA breaks (DSBs) repair via homologous recombination between sister chromatids.</text>
</comment>
<keyword evidence="7" id="KW-0678">Repressor</keyword>
<comment type="similarity">
    <text evidence="4 17">Belongs to the NSE4 family.</text>
</comment>
<evidence type="ECO:0000256" key="12">
    <source>
        <dbReference type="ARBA" id="ARBA00023172"/>
    </source>
</evidence>
<evidence type="ECO:0000256" key="15">
    <source>
        <dbReference type="ARBA" id="ARBA00037182"/>
    </source>
</evidence>
<dbReference type="PROSITE" id="PS51354">
    <property type="entry name" value="GLUTAREDOXIN_2"/>
    <property type="match status" value="1"/>
</dbReference>
<evidence type="ECO:0000313" key="22">
    <source>
        <dbReference type="Proteomes" id="UP000010552"/>
    </source>
</evidence>
<evidence type="ECO:0000256" key="10">
    <source>
        <dbReference type="ARBA" id="ARBA00023015"/>
    </source>
</evidence>
<dbReference type="Pfam" id="PF00462">
    <property type="entry name" value="Glutaredoxin"/>
    <property type="match status" value="1"/>
</dbReference>
<comment type="subunit">
    <text evidence="17">Component of the SMC5-SMC6 complex.</text>
</comment>
<feature type="domain" description="Nse4/EID protein Nse3/MAGE-binding" evidence="20">
    <location>
        <begin position="300"/>
        <end position="349"/>
    </location>
</feature>
<keyword evidence="14 17" id="KW-0539">Nucleus</keyword>
<dbReference type="InParanoid" id="L5KF48"/>
<evidence type="ECO:0000256" key="8">
    <source>
        <dbReference type="ARBA" id="ARBA00022763"/>
    </source>
</evidence>
<dbReference type="GO" id="GO:0030915">
    <property type="term" value="C:Smc5-Smc6 complex"/>
    <property type="evidence" value="ECO:0007669"/>
    <property type="project" value="UniProtKB-UniRule"/>
</dbReference>
<dbReference type="Pfam" id="PF15412">
    <property type="entry name" value="Nse4-Nse3_bdg"/>
    <property type="match status" value="1"/>
</dbReference>
<organism evidence="21 22">
    <name type="scientific">Pteropus alecto</name>
    <name type="common">Black flying fox</name>
    <dbReference type="NCBI Taxonomy" id="9402"/>
    <lineage>
        <taxon>Eukaryota</taxon>
        <taxon>Metazoa</taxon>
        <taxon>Chordata</taxon>
        <taxon>Craniata</taxon>
        <taxon>Vertebrata</taxon>
        <taxon>Euteleostomi</taxon>
        <taxon>Mammalia</taxon>
        <taxon>Eutheria</taxon>
        <taxon>Laurasiatheria</taxon>
        <taxon>Chiroptera</taxon>
        <taxon>Yinpterochiroptera</taxon>
        <taxon>Pteropodoidea</taxon>
        <taxon>Pteropodidae</taxon>
        <taxon>Pteropodinae</taxon>
        <taxon>Pteropus</taxon>
    </lineage>
</organism>
<keyword evidence="13 17" id="KW-0234">DNA repair</keyword>
<evidence type="ECO:0000256" key="1">
    <source>
        <dbReference type="ARBA" id="ARBA00004123"/>
    </source>
</evidence>
<reference evidence="22" key="1">
    <citation type="journal article" date="2013" name="Science">
        <title>Comparative analysis of bat genomes provides insight into the evolution of flight and immunity.</title>
        <authorList>
            <person name="Zhang G."/>
            <person name="Cowled C."/>
            <person name="Shi Z."/>
            <person name="Huang Z."/>
            <person name="Bishop-Lilly K.A."/>
            <person name="Fang X."/>
            <person name="Wynne J.W."/>
            <person name="Xiong Z."/>
            <person name="Baker M.L."/>
            <person name="Zhao W."/>
            <person name="Tachedjian M."/>
            <person name="Zhu Y."/>
            <person name="Zhou P."/>
            <person name="Jiang X."/>
            <person name="Ng J."/>
            <person name="Yang L."/>
            <person name="Wu L."/>
            <person name="Xiao J."/>
            <person name="Feng Y."/>
            <person name="Chen Y."/>
            <person name="Sun X."/>
            <person name="Zhang Y."/>
            <person name="Marsh G.A."/>
            <person name="Crameri G."/>
            <person name="Broder C.C."/>
            <person name="Frey K.G."/>
            <person name="Wang L.F."/>
            <person name="Wang J."/>
        </authorList>
    </citation>
    <scope>NUCLEOTIDE SEQUENCE [LARGE SCALE GENOMIC DNA]</scope>
</reference>
<sequence length="543" mass="61128">MVETAKGKAAPLEERIWQGCLQGKIILAGRAADMNIDNEDDEIEVLRPAQHHLPCQTLPKNPATGVSGPSGSTSTTFIDPRAQLQAYIDSHPVVIFSKSTCKYCTEVKKLFKSMCVPYFLLELDQAEDGRGLEGALSELTSETGVPVVFVKRRKIGGYGPTLKPNDTRAPPVTVMSDEKDSLRRGVEKGEEPTVTITSRAYSVKQAEEAEPMKVEVAVGAADCADDLDCGEADIDPHLLGLEADEEKCRSIRRQYRQLISTVQQNREDIVNTASDSLSEALEEANVLFDEVSRTREAALDAQFLVLASDLGKEKAKQLNCDMSYFNQVAFCDFLCIFVGLNWMEGDEHNELSGFDDNIALSFWETVQKEATSWILQAETFHFVFGSFKSESSARKRRRDRKKAHKMEENRDMPIKLRKLDLSSNQEATEKEVERILGLLQTYFRKYPDTPVSYFEFVIDPNSFSRTVENIFYVSFIIRDGFARIRLDQDRLPILEPININQMGEGNDPSSYGRRQGVISLSLQDWRNIVATFEISEAMITNSY</sequence>
<protein>
    <recommendedName>
        <fullName evidence="17">Non-structural maintenance of chromosomes element 4</fullName>
    </recommendedName>
</protein>
<keyword evidence="6" id="KW-0963">Cytoplasm</keyword>
<name>L5KF48_PTEAL</name>
<evidence type="ECO:0000256" key="9">
    <source>
        <dbReference type="ARBA" id="ARBA00022895"/>
    </source>
</evidence>
<evidence type="ECO:0000256" key="16">
    <source>
        <dbReference type="ARBA" id="ARBA00037457"/>
    </source>
</evidence>
<keyword evidence="9" id="KW-0779">Telomere</keyword>
<feature type="domain" description="Glutaredoxin" evidence="18">
    <location>
        <begin position="93"/>
        <end position="153"/>
    </location>
</feature>
<evidence type="ECO:0000256" key="4">
    <source>
        <dbReference type="ARBA" id="ARBA00008997"/>
    </source>
</evidence>
<comment type="function">
    <text evidence="16">Acts as a repressor of nuclear receptor-dependent transcription possibly by interfering with CREBBP-dependent coactivation. May function as a coinhibitor of other CREBBP/EP300-dependent transcription factors.</text>
</comment>
<evidence type="ECO:0000259" key="19">
    <source>
        <dbReference type="Pfam" id="PF08743"/>
    </source>
</evidence>
<gene>
    <name evidence="21" type="ORF">PAL_GLEAN10015465</name>
</gene>
<dbReference type="InterPro" id="IPR029225">
    <property type="entry name" value="Nse4_Nse3-bd"/>
</dbReference>
<dbReference type="STRING" id="9402.L5KF48"/>
<keyword evidence="22" id="KW-1185">Reference proteome</keyword>
<dbReference type="GO" id="GO:0000781">
    <property type="term" value="C:chromosome, telomeric region"/>
    <property type="evidence" value="ECO:0007669"/>
    <property type="project" value="UniProtKB-SubCell"/>
</dbReference>
<dbReference type="GO" id="GO:0005737">
    <property type="term" value="C:cytoplasm"/>
    <property type="evidence" value="ECO:0007669"/>
    <property type="project" value="UniProtKB-SubCell"/>
</dbReference>
<keyword evidence="12 17" id="KW-0233">DNA recombination</keyword>
<evidence type="ECO:0000256" key="14">
    <source>
        <dbReference type="ARBA" id="ARBA00023242"/>
    </source>
</evidence>
<dbReference type="InterPro" id="IPR027786">
    <property type="entry name" value="Nse4/EID"/>
</dbReference>
<evidence type="ECO:0000256" key="5">
    <source>
        <dbReference type="ARBA" id="ARBA00022454"/>
    </source>
</evidence>
<dbReference type="AlphaFoldDB" id="L5KF48"/>